<evidence type="ECO:0000256" key="1">
    <source>
        <dbReference type="ARBA" id="ARBA00022679"/>
    </source>
</evidence>
<dbReference type="InterPro" id="IPR036759">
    <property type="entry name" value="TPK_catalytic_sf"/>
</dbReference>
<dbReference type="Pfam" id="PF04265">
    <property type="entry name" value="TPK_B1_binding"/>
    <property type="match status" value="1"/>
</dbReference>
<protein>
    <submittedName>
        <fullName evidence="7 8">Thiamin pyrophosphokinase 1</fullName>
    </submittedName>
</protein>
<dbReference type="CDD" id="cd07995">
    <property type="entry name" value="TPK"/>
    <property type="match status" value="1"/>
</dbReference>
<dbReference type="PANTHER" id="PTHR13622:SF8">
    <property type="entry name" value="THIAMIN PYROPHOSPHOKINASE 1"/>
    <property type="match status" value="1"/>
</dbReference>
<feature type="domain" description="Thiamin pyrophosphokinase thiamin-binding" evidence="5">
    <location>
        <begin position="211"/>
        <end position="280"/>
    </location>
</feature>
<evidence type="ECO:0000313" key="7">
    <source>
        <dbReference type="RefSeq" id="XP_046588776.1"/>
    </source>
</evidence>
<evidence type="ECO:0000313" key="6">
    <source>
        <dbReference type="Proteomes" id="UP000829291"/>
    </source>
</evidence>
<proteinExistence type="predicted"/>
<evidence type="ECO:0000259" key="5">
    <source>
        <dbReference type="SMART" id="SM00983"/>
    </source>
</evidence>
<evidence type="ECO:0000313" key="8">
    <source>
        <dbReference type="RefSeq" id="XP_046588777.1"/>
    </source>
</evidence>
<dbReference type="RefSeq" id="XP_046588777.1">
    <property type="nucleotide sequence ID" value="XM_046732821.1"/>
</dbReference>
<sequence length="301" mass="32937">MNTQSEAAIGNGGESSEESVPILTGVNISTRSWTTWNPLNIFTCPPTYGHAVVILNRPIRLKRSILRNVWKKARATVTVDGGTDQWIMYLGSRGESVMNGQSKEFLPDLITGDMDSISPATLHKLQRLGVHVINTPDQDATDYTKALLQLGVYTTANKINLDGIYVFTETSGRLDHIIANINTLFQSKKLVGDTQVIQVSSDSLTWLLQPGTHKISIPEPLLQRNSWCALMPIGSRVTSISTAGLKWNLDCATLEFGNIVSTSNTYSGFPEVTVTTDTAVLWSMDIEPLTENICPESALPS</sequence>
<evidence type="ECO:0000256" key="3">
    <source>
        <dbReference type="ARBA" id="ARBA00022777"/>
    </source>
</evidence>
<evidence type="ECO:0000256" key="2">
    <source>
        <dbReference type="ARBA" id="ARBA00022741"/>
    </source>
</evidence>
<keyword evidence="3" id="KW-0418">Kinase</keyword>
<organism evidence="6 8">
    <name type="scientific">Neodiprion lecontei</name>
    <name type="common">Redheaded pine sawfly</name>
    <dbReference type="NCBI Taxonomy" id="441921"/>
    <lineage>
        <taxon>Eukaryota</taxon>
        <taxon>Metazoa</taxon>
        <taxon>Ecdysozoa</taxon>
        <taxon>Arthropoda</taxon>
        <taxon>Hexapoda</taxon>
        <taxon>Insecta</taxon>
        <taxon>Pterygota</taxon>
        <taxon>Neoptera</taxon>
        <taxon>Endopterygota</taxon>
        <taxon>Hymenoptera</taxon>
        <taxon>Tenthredinoidea</taxon>
        <taxon>Diprionidae</taxon>
        <taxon>Diprioninae</taxon>
        <taxon>Neodiprion</taxon>
    </lineage>
</organism>
<keyword evidence="6" id="KW-1185">Reference proteome</keyword>
<dbReference type="InterPro" id="IPR036371">
    <property type="entry name" value="TPK_B1-bd_sf"/>
</dbReference>
<keyword evidence="2" id="KW-0547">Nucleotide-binding</keyword>
<dbReference type="InterPro" id="IPR006282">
    <property type="entry name" value="Thi_PPkinase"/>
</dbReference>
<dbReference type="Proteomes" id="UP000829291">
    <property type="component" value="Chromosome 2"/>
</dbReference>
<dbReference type="RefSeq" id="XP_046588776.1">
    <property type="nucleotide sequence ID" value="XM_046732820.1"/>
</dbReference>
<dbReference type="InterPro" id="IPR007373">
    <property type="entry name" value="Thiamin_PyroPKinase_B1-bd"/>
</dbReference>
<reference evidence="7 8" key="1">
    <citation type="submission" date="2025-05" db="UniProtKB">
        <authorList>
            <consortium name="RefSeq"/>
        </authorList>
    </citation>
    <scope>IDENTIFICATION</scope>
    <source>
        <tissue evidence="7 8">Thorax and Abdomen</tissue>
    </source>
</reference>
<dbReference type="PANTHER" id="PTHR13622">
    <property type="entry name" value="THIAMIN PYROPHOSPHOKINASE"/>
    <property type="match status" value="1"/>
</dbReference>
<dbReference type="NCBIfam" id="TIGR01378">
    <property type="entry name" value="thi_PPkinase"/>
    <property type="match status" value="1"/>
</dbReference>
<dbReference type="SUPFAM" id="SSF63999">
    <property type="entry name" value="Thiamin pyrophosphokinase, catalytic domain"/>
    <property type="match status" value="1"/>
</dbReference>
<keyword evidence="1" id="KW-0808">Transferase</keyword>
<dbReference type="InterPro" id="IPR007371">
    <property type="entry name" value="TPK_catalytic"/>
</dbReference>
<dbReference type="SMART" id="SM00983">
    <property type="entry name" value="TPK_B1_binding"/>
    <property type="match status" value="1"/>
</dbReference>
<gene>
    <name evidence="7 8" type="primary">LOC107222620</name>
</gene>
<dbReference type="SUPFAM" id="SSF63862">
    <property type="entry name" value="Thiamin pyrophosphokinase, substrate-binding domain"/>
    <property type="match status" value="1"/>
</dbReference>
<name>A0ABM3FL76_NEOLC</name>
<dbReference type="Pfam" id="PF04263">
    <property type="entry name" value="TPK_catalytic"/>
    <property type="match status" value="1"/>
</dbReference>
<dbReference type="GeneID" id="107222620"/>
<evidence type="ECO:0000256" key="4">
    <source>
        <dbReference type="ARBA" id="ARBA00022840"/>
    </source>
</evidence>
<dbReference type="Gene3D" id="3.40.50.10240">
    <property type="entry name" value="Thiamin pyrophosphokinase, catalytic domain"/>
    <property type="match status" value="1"/>
</dbReference>
<keyword evidence="4" id="KW-0067">ATP-binding</keyword>
<accession>A0ABM3FL76</accession>
<dbReference type="Gene3D" id="2.60.120.320">
    <property type="entry name" value="Thiamin pyrophosphokinase, thiamin-binding domain"/>
    <property type="match status" value="1"/>
</dbReference>